<evidence type="ECO:0000313" key="4">
    <source>
        <dbReference type="Proteomes" id="UP000559027"/>
    </source>
</evidence>
<proteinExistence type="predicted"/>
<evidence type="ECO:0000256" key="2">
    <source>
        <dbReference type="SAM" id="Phobius"/>
    </source>
</evidence>
<keyword evidence="2" id="KW-1133">Transmembrane helix</keyword>
<gene>
    <name evidence="3" type="ORF">D9756_009665</name>
</gene>
<comment type="caution">
    <text evidence="3">The sequence shown here is derived from an EMBL/GenBank/DDBJ whole genome shotgun (WGS) entry which is preliminary data.</text>
</comment>
<dbReference type="OrthoDB" id="3002717at2759"/>
<dbReference type="Proteomes" id="UP000559027">
    <property type="component" value="Unassembled WGS sequence"/>
</dbReference>
<feature type="transmembrane region" description="Helical" evidence="2">
    <location>
        <begin position="165"/>
        <end position="190"/>
    </location>
</feature>
<feature type="transmembrane region" description="Helical" evidence="2">
    <location>
        <begin position="42"/>
        <end position="62"/>
    </location>
</feature>
<feature type="region of interest" description="Disordered" evidence="1">
    <location>
        <begin position="15"/>
        <end position="37"/>
    </location>
</feature>
<sequence length="396" mass="43769">MISLDAQPSARYSFLEPNPAAMDNSHTVAPDPPPKSRHKRQLYIRTIAFILFESTFLIFAYYCLLHPIPLQSDPRDEFEVLSSFNVTLTELKAGITAVSVAWHGLACLFIKDIIAVVYSAEFMIQYRRFGGLDPGVSDRVSTITSGLLDNLVHFSRIPATGGFRLAFISMLLVMIVGPLGSGTITVGTVWTTMGKNIGVANITAESIHHQFGVGTITERARLITRMERLGNVTFGYDMNPRDMLIPWPNVDIEALPEHSSLVYQSDVLQIHSECAWEANVSYTISSSPDMIGIHLETSRGAKYDALLASDIVNIVFGINTLTASNGPDLDKNTTSFIFYNYFHPQSDLPPMKNLSFLGLPDMFKLSTKLNNSTIVLSSAILTFVENQDSLFDVKAC</sequence>
<dbReference type="EMBL" id="JAACJO010000019">
    <property type="protein sequence ID" value="KAF5348484.1"/>
    <property type="molecule type" value="Genomic_DNA"/>
</dbReference>
<keyword evidence="4" id="KW-1185">Reference proteome</keyword>
<evidence type="ECO:0000256" key="1">
    <source>
        <dbReference type="SAM" id="MobiDB-lite"/>
    </source>
</evidence>
<accession>A0A8H5CUX7</accession>
<organism evidence="3 4">
    <name type="scientific">Leucocoprinus leucothites</name>
    <dbReference type="NCBI Taxonomy" id="201217"/>
    <lineage>
        <taxon>Eukaryota</taxon>
        <taxon>Fungi</taxon>
        <taxon>Dikarya</taxon>
        <taxon>Basidiomycota</taxon>
        <taxon>Agaricomycotina</taxon>
        <taxon>Agaricomycetes</taxon>
        <taxon>Agaricomycetidae</taxon>
        <taxon>Agaricales</taxon>
        <taxon>Agaricineae</taxon>
        <taxon>Agaricaceae</taxon>
        <taxon>Leucocoprinus</taxon>
    </lineage>
</organism>
<keyword evidence="2" id="KW-0472">Membrane</keyword>
<keyword evidence="2" id="KW-0812">Transmembrane</keyword>
<name>A0A8H5CUX7_9AGAR</name>
<dbReference type="AlphaFoldDB" id="A0A8H5CUX7"/>
<reference evidence="3 4" key="1">
    <citation type="journal article" date="2020" name="ISME J.">
        <title>Uncovering the hidden diversity of litter-decomposition mechanisms in mushroom-forming fungi.</title>
        <authorList>
            <person name="Floudas D."/>
            <person name="Bentzer J."/>
            <person name="Ahren D."/>
            <person name="Johansson T."/>
            <person name="Persson P."/>
            <person name="Tunlid A."/>
        </authorList>
    </citation>
    <scope>NUCLEOTIDE SEQUENCE [LARGE SCALE GENOMIC DNA]</scope>
    <source>
        <strain evidence="3 4">CBS 146.42</strain>
    </source>
</reference>
<protein>
    <submittedName>
        <fullName evidence="3">Uncharacterized protein</fullName>
    </submittedName>
</protein>
<feature type="transmembrane region" description="Helical" evidence="2">
    <location>
        <begin position="100"/>
        <end position="120"/>
    </location>
</feature>
<evidence type="ECO:0000313" key="3">
    <source>
        <dbReference type="EMBL" id="KAF5348484.1"/>
    </source>
</evidence>